<dbReference type="SUPFAM" id="SSF101941">
    <property type="entry name" value="NAC domain"/>
    <property type="match status" value="1"/>
</dbReference>
<feature type="region of interest" description="Disordered" evidence="1">
    <location>
        <begin position="46"/>
        <end position="66"/>
    </location>
</feature>
<keyword evidence="4" id="KW-1185">Reference proteome</keyword>
<evidence type="ECO:0000313" key="4">
    <source>
        <dbReference type="Proteomes" id="UP001396334"/>
    </source>
</evidence>
<gene>
    <name evidence="3" type="ORF">V6N11_079157</name>
</gene>
<comment type="caution">
    <text evidence="3">The sequence shown here is derived from an EMBL/GenBank/DDBJ whole genome shotgun (WGS) entry which is preliminary data.</text>
</comment>
<dbReference type="InterPro" id="IPR036093">
    <property type="entry name" value="NAC_dom_sf"/>
</dbReference>
<feature type="compositionally biased region" description="Basic residues" evidence="1">
    <location>
        <begin position="46"/>
        <end position="55"/>
    </location>
</feature>
<reference evidence="3 4" key="1">
    <citation type="journal article" date="2024" name="G3 (Bethesda)">
        <title>Genome assembly of Hibiscus sabdariffa L. provides insights into metabolisms of medicinal natural products.</title>
        <authorList>
            <person name="Kim T."/>
        </authorList>
    </citation>
    <scope>NUCLEOTIDE SEQUENCE [LARGE SCALE GENOMIC DNA]</scope>
    <source>
        <strain evidence="3">TK-2024</strain>
        <tissue evidence="3">Old leaves</tissue>
    </source>
</reference>
<proteinExistence type="predicted"/>
<protein>
    <recommendedName>
        <fullName evidence="5">NAC domain-containing protein</fullName>
    </recommendedName>
</protein>
<evidence type="ECO:0000313" key="3">
    <source>
        <dbReference type="EMBL" id="KAK9016662.1"/>
    </source>
</evidence>
<keyword evidence="2" id="KW-1133">Transmembrane helix</keyword>
<keyword evidence="2" id="KW-0812">Transmembrane</keyword>
<name>A0ABR2RUL2_9ROSI</name>
<sequence length="119" mass="13419">MPVVPPGIVFDRNDVEILFLYLPMLIANGGNVVAALAFSHREKIARKNSNRKRPRRDVQGSKRGGFWKSTTVDKSVVDDHGQVLEFLKVLNFYEYHAMDDDDSGLVQEIEDLASSPDED</sequence>
<feature type="transmembrane region" description="Helical" evidence="2">
    <location>
        <begin position="20"/>
        <end position="38"/>
    </location>
</feature>
<evidence type="ECO:0000256" key="1">
    <source>
        <dbReference type="SAM" id="MobiDB-lite"/>
    </source>
</evidence>
<dbReference type="Proteomes" id="UP001396334">
    <property type="component" value="Unassembled WGS sequence"/>
</dbReference>
<keyword evidence="2" id="KW-0472">Membrane</keyword>
<evidence type="ECO:0000256" key="2">
    <source>
        <dbReference type="SAM" id="Phobius"/>
    </source>
</evidence>
<accession>A0ABR2RUL2</accession>
<evidence type="ECO:0008006" key="5">
    <source>
        <dbReference type="Google" id="ProtNLM"/>
    </source>
</evidence>
<organism evidence="3 4">
    <name type="scientific">Hibiscus sabdariffa</name>
    <name type="common">roselle</name>
    <dbReference type="NCBI Taxonomy" id="183260"/>
    <lineage>
        <taxon>Eukaryota</taxon>
        <taxon>Viridiplantae</taxon>
        <taxon>Streptophyta</taxon>
        <taxon>Embryophyta</taxon>
        <taxon>Tracheophyta</taxon>
        <taxon>Spermatophyta</taxon>
        <taxon>Magnoliopsida</taxon>
        <taxon>eudicotyledons</taxon>
        <taxon>Gunneridae</taxon>
        <taxon>Pentapetalae</taxon>
        <taxon>rosids</taxon>
        <taxon>malvids</taxon>
        <taxon>Malvales</taxon>
        <taxon>Malvaceae</taxon>
        <taxon>Malvoideae</taxon>
        <taxon>Hibiscus</taxon>
    </lineage>
</organism>
<dbReference type="EMBL" id="JBBPBN010000020">
    <property type="protein sequence ID" value="KAK9016662.1"/>
    <property type="molecule type" value="Genomic_DNA"/>
</dbReference>
<dbReference type="Gene3D" id="2.170.150.80">
    <property type="entry name" value="NAC domain"/>
    <property type="match status" value="1"/>
</dbReference>